<proteinExistence type="predicted"/>
<protein>
    <submittedName>
        <fullName evidence="1">Uncharacterized protein</fullName>
    </submittedName>
</protein>
<reference evidence="2" key="2">
    <citation type="submission" date="2015-01" db="EMBL/GenBank/DDBJ databases">
        <title>Evolutionary Origins and Diversification of the Mycorrhizal Mutualists.</title>
        <authorList>
            <consortium name="DOE Joint Genome Institute"/>
            <consortium name="Mycorrhizal Genomics Consortium"/>
            <person name="Kohler A."/>
            <person name="Kuo A."/>
            <person name="Nagy L.G."/>
            <person name="Floudas D."/>
            <person name="Copeland A."/>
            <person name="Barry K.W."/>
            <person name="Cichocki N."/>
            <person name="Veneault-Fourrey C."/>
            <person name="LaButti K."/>
            <person name="Lindquist E.A."/>
            <person name="Lipzen A."/>
            <person name="Lundell T."/>
            <person name="Morin E."/>
            <person name="Murat C."/>
            <person name="Riley R."/>
            <person name="Ohm R."/>
            <person name="Sun H."/>
            <person name="Tunlid A."/>
            <person name="Henrissat B."/>
            <person name="Grigoriev I.V."/>
            <person name="Hibbett D.S."/>
            <person name="Martin F."/>
        </authorList>
    </citation>
    <scope>NUCLEOTIDE SEQUENCE [LARGE SCALE GENOMIC DNA]</scope>
    <source>
        <strain evidence="2">441</strain>
    </source>
</reference>
<accession>A0A0C9ZD37</accession>
<gene>
    <name evidence="1" type="ORF">PISMIDRAFT_678853</name>
</gene>
<sequence>MNPFLWSHLVTGDRVIQSTSVFEGPWMPELSWPFLHVPTTSSVVKVTAMLRRH</sequence>
<dbReference type="Proteomes" id="UP000054018">
    <property type="component" value="Unassembled WGS sequence"/>
</dbReference>
<reference evidence="1 2" key="1">
    <citation type="submission" date="2014-04" db="EMBL/GenBank/DDBJ databases">
        <authorList>
            <consortium name="DOE Joint Genome Institute"/>
            <person name="Kuo A."/>
            <person name="Kohler A."/>
            <person name="Costa M.D."/>
            <person name="Nagy L.G."/>
            <person name="Floudas D."/>
            <person name="Copeland A."/>
            <person name="Barry K.W."/>
            <person name="Cichocki N."/>
            <person name="Veneault-Fourrey C."/>
            <person name="LaButti K."/>
            <person name="Lindquist E.A."/>
            <person name="Lipzen A."/>
            <person name="Lundell T."/>
            <person name="Morin E."/>
            <person name="Murat C."/>
            <person name="Sun H."/>
            <person name="Tunlid A."/>
            <person name="Henrissat B."/>
            <person name="Grigoriev I.V."/>
            <person name="Hibbett D.S."/>
            <person name="Martin F."/>
            <person name="Nordberg H.P."/>
            <person name="Cantor M.N."/>
            <person name="Hua S.X."/>
        </authorList>
    </citation>
    <scope>NUCLEOTIDE SEQUENCE [LARGE SCALE GENOMIC DNA]</scope>
    <source>
        <strain evidence="1 2">441</strain>
    </source>
</reference>
<name>A0A0C9ZD37_9AGAM</name>
<organism evidence="1 2">
    <name type="scientific">Pisolithus microcarpus 441</name>
    <dbReference type="NCBI Taxonomy" id="765257"/>
    <lineage>
        <taxon>Eukaryota</taxon>
        <taxon>Fungi</taxon>
        <taxon>Dikarya</taxon>
        <taxon>Basidiomycota</taxon>
        <taxon>Agaricomycotina</taxon>
        <taxon>Agaricomycetes</taxon>
        <taxon>Agaricomycetidae</taxon>
        <taxon>Boletales</taxon>
        <taxon>Sclerodermatineae</taxon>
        <taxon>Pisolithaceae</taxon>
        <taxon>Pisolithus</taxon>
    </lineage>
</organism>
<evidence type="ECO:0000313" key="2">
    <source>
        <dbReference type="Proteomes" id="UP000054018"/>
    </source>
</evidence>
<keyword evidence="2" id="KW-1185">Reference proteome</keyword>
<dbReference type="AlphaFoldDB" id="A0A0C9ZD37"/>
<dbReference type="HOGENOM" id="CLU_3069600_0_0_1"/>
<evidence type="ECO:0000313" key="1">
    <source>
        <dbReference type="EMBL" id="KIK23849.1"/>
    </source>
</evidence>
<dbReference type="EMBL" id="KN833722">
    <property type="protein sequence ID" value="KIK23849.1"/>
    <property type="molecule type" value="Genomic_DNA"/>
</dbReference>